<evidence type="ECO:0000313" key="2">
    <source>
        <dbReference type="Proteomes" id="UP001597508"/>
    </source>
</evidence>
<evidence type="ECO:0000313" key="1">
    <source>
        <dbReference type="EMBL" id="MFD2568761.1"/>
    </source>
</evidence>
<organism evidence="1 2">
    <name type="scientific">Pseudotenacibaculum haliotis</name>
    <dbReference type="NCBI Taxonomy" id="1862138"/>
    <lineage>
        <taxon>Bacteria</taxon>
        <taxon>Pseudomonadati</taxon>
        <taxon>Bacteroidota</taxon>
        <taxon>Flavobacteriia</taxon>
        <taxon>Flavobacteriales</taxon>
        <taxon>Flavobacteriaceae</taxon>
        <taxon>Pseudotenacibaculum</taxon>
    </lineage>
</organism>
<sequence length="142" mass="15946">MRSIKILSLVSLLFFIGCDERQADLPVCGKFAFVSSDQFDNAINRGDFFIQSARIEDDCLLMSVRIGTCDINDTEVELVDSGSVTNSGEHHRTLRLLLDTDDSCNVDEIVTLSFDLRPLRITEAQEVILNIQTFGEAITYTY</sequence>
<gene>
    <name evidence="1" type="ORF">ACFSRZ_15405</name>
</gene>
<reference evidence="2" key="1">
    <citation type="journal article" date="2019" name="Int. J. Syst. Evol. Microbiol.">
        <title>The Global Catalogue of Microorganisms (GCM) 10K type strain sequencing project: providing services to taxonomists for standard genome sequencing and annotation.</title>
        <authorList>
            <consortium name="The Broad Institute Genomics Platform"/>
            <consortium name="The Broad Institute Genome Sequencing Center for Infectious Disease"/>
            <person name="Wu L."/>
            <person name="Ma J."/>
        </authorList>
    </citation>
    <scope>NUCLEOTIDE SEQUENCE [LARGE SCALE GENOMIC DNA]</scope>
    <source>
        <strain evidence="2">KCTC 52127</strain>
    </source>
</reference>
<keyword evidence="2" id="KW-1185">Reference proteome</keyword>
<dbReference type="PROSITE" id="PS51257">
    <property type="entry name" value="PROKAR_LIPOPROTEIN"/>
    <property type="match status" value="1"/>
</dbReference>
<accession>A0ABW5LY69</accession>
<name>A0ABW5LY69_9FLAO</name>
<comment type="caution">
    <text evidence="1">The sequence shown here is derived from an EMBL/GenBank/DDBJ whole genome shotgun (WGS) entry which is preliminary data.</text>
</comment>
<dbReference type="EMBL" id="JBHULH010000012">
    <property type="protein sequence ID" value="MFD2568761.1"/>
    <property type="molecule type" value="Genomic_DNA"/>
</dbReference>
<dbReference type="RefSeq" id="WP_379667468.1">
    <property type="nucleotide sequence ID" value="NZ_JBHULH010000012.1"/>
</dbReference>
<dbReference type="Proteomes" id="UP001597508">
    <property type="component" value="Unassembled WGS sequence"/>
</dbReference>
<proteinExistence type="predicted"/>
<protein>
    <recommendedName>
        <fullName evidence="3">Lipoprotein</fullName>
    </recommendedName>
</protein>
<evidence type="ECO:0008006" key="3">
    <source>
        <dbReference type="Google" id="ProtNLM"/>
    </source>
</evidence>